<feature type="region of interest" description="Disordered" evidence="16">
    <location>
        <begin position="873"/>
        <end position="892"/>
    </location>
</feature>
<feature type="domain" description="Herpesvirus glycoprotein B ectodomain C-terminal" evidence="18">
    <location>
        <begin position="483"/>
        <end position="704"/>
    </location>
</feature>
<evidence type="ECO:0000259" key="18">
    <source>
        <dbReference type="Pfam" id="PF00606"/>
    </source>
</evidence>
<accession>A0A7G1GYN2</accession>
<dbReference type="Pfam" id="PF17417">
    <property type="entry name" value="Glycoprot_B_PH2"/>
    <property type="match status" value="1"/>
</dbReference>
<evidence type="ECO:0000256" key="9">
    <source>
        <dbReference type="ARBA" id="ARBA00022879"/>
    </source>
</evidence>
<dbReference type="InterPro" id="IPR055341">
    <property type="entry name" value="Glycoprotein_B_ecto_C"/>
</dbReference>
<organism evidence="21">
    <name type="scientific">Walrus alphaherpesvirus 1</name>
    <dbReference type="NCBI Taxonomy" id="2717850"/>
    <lineage>
        <taxon>Viruses</taxon>
        <taxon>Duplodnaviria</taxon>
        <taxon>Heunggongvirae</taxon>
        <taxon>Peploviricota</taxon>
        <taxon>Herviviricetes</taxon>
        <taxon>Herpesvirales</taxon>
        <taxon>Orthoherpesviridae</taxon>
        <taxon>Alphaherpesvirinae</taxon>
    </lineage>
</organism>
<evidence type="ECO:0000256" key="11">
    <source>
        <dbReference type="ARBA" id="ARBA00023046"/>
    </source>
</evidence>
<keyword evidence="6" id="KW-1040">Host Golgi apparatus</keyword>
<feature type="domain" description="Herpesvirus Glycoprotein B PH-like" evidence="20">
    <location>
        <begin position="324"/>
        <end position="421"/>
    </location>
</feature>
<keyword evidence="10 17" id="KW-1133">Transmembrane helix</keyword>
<keyword evidence="13" id="KW-1015">Disulfide bond</keyword>
<reference evidence="21" key="1">
    <citation type="submission" date="2020-03" db="EMBL/GenBank/DDBJ databases">
        <title>Detection of a Novel Herpesvirus in Liver from a Walrus died at 11-Month-old.</title>
        <authorList>
            <person name="Oba M."/>
            <person name="Sumiya B."/>
            <person name="Nanako O."/>
            <person name="Kaixin L."/>
            <person name="Yukie K."/>
            <person name="Yoshio K."/>
            <person name="Makoto H."/>
            <person name="Shinji M."/>
            <person name="Testuya M."/>
        </authorList>
    </citation>
    <scope>NUCLEOTIDE SEQUENCE</scope>
</reference>
<protein>
    <submittedName>
        <fullName evidence="21">Glycoprotein B-like protein</fullName>
    </submittedName>
</protein>
<keyword evidence="8" id="KW-1043">Host membrane</keyword>
<keyword evidence="3 17" id="KW-0812">Transmembrane</keyword>
<evidence type="ECO:0000259" key="20">
    <source>
        <dbReference type="Pfam" id="PF17417"/>
    </source>
</evidence>
<evidence type="ECO:0000256" key="2">
    <source>
        <dbReference type="ARBA" id="ARBA00022581"/>
    </source>
</evidence>
<evidence type="ECO:0000256" key="14">
    <source>
        <dbReference type="ARBA" id="ARBA00023180"/>
    </source>
</evidence>
<dbReference type="GO" id="GO:0046718">
    <property type="term" value="P:symbiont entry into host cell"/>
    <property type="evidence" value="ECO:0007669"/>
    <property type="project" value="UniProtKB-KW"/>
</dbReference>
<evidence type="ECO:0000256" key="3">
    <source>
        <dbReference type="ARBA" id="ARBA00022692"/>
    </source>
</evidence>
<dbReference type="GO" id="GO:0019062">
    <property type="term" value="P:virion attachment to host cell"/>
    <property type="evidence" value="ECO:0007669"/>
    <property type="project" value="UniProtKB-KW"/>
</dbReference>
<dbReference type="InterPro" id="IPR035377">
    <property type="entry name" value="Glycoprot_B_PH1"/>
</dbReference>
<proteinExistence type="inferred from homology"/>
<dbReference type="EMBL" id="LC532169">
    <property type="protein sequence ID" value="BCB65316.1"/>
    <property type="molecule type" value="Genomic_DNA"/>
</dbReference>
<sequence length="892" mass="100752">MYLLKLVFVISNILYTICVPTTQPPTSTTSPQPTSAPPTTKQQNSSQPDLNDDMREILRASQIESDDSSTFYMCPPPSGSTLVRLEPPRACPNYKLGKNFTEGIAVIFKENISPYKFKANIYYKNIIMTTVWSGSSYAVVTNRYTDRVPIKVPEITDLIDRRGMCLSKADYIRNNYEFTAFDKDENPREMHLKPSKFNTPGSRGWHTTNDTYTKVGSPGFYRTGTSVNCIVEEVDARSVYPYDSFAISTGDIIHMSPFFGLRDGAHTEHTSYSNDRFQQIEGYYPIDLDTRLQVGAPVSRNFLTTQHVTIAWNWVPKLREVCTLAKWREIDEILRDEYKGSYRFTAKSISATFISDTTQFDISRVKLSECAKREATEAIDKIYKRKYNSTHIQTGDLETYLARGGFIIAFRPMISNELAKLYINELARSNRTVDLNALLNPSHKVSGRRKRSIENETLKRLKRNVDGGVETVNNATLLKTTSSIHFAMLQFAYDHIQSHVNEMLSRIATAWCTLQNKERTLWNEVMKLNPTSVASAAMDQRVSARMLGDVLAVTQCVNISGSNVFIQNSMRVTGSTTTCYSRPLISFKALENSTDYIEGQLGENNELLIERKLIEPCTANNKRYFKFGADYVYFENYAYVRKVPLSEIEMISAYVDLNITLLEDREFLPLEVYTRAELEDTGLLDYSEIQRRNQLHTLKFYDIDSVVKVDNNLIIMRGMANFFQGLGDVGAGFGKVVLGAANAVISTVSGVSSFLNNPFGALAAGLLILAGLFAAFLAYRYVSKLKSNPMKALYPVTTRNLKDNAKEGMVSENGENGNENGDEFDEEKLLQAKEMIKYMSLVSAMERQEHKAMKKNSGPAILASRVTNLALKHRGPKYKRLKNMDDDENKGV</sequence>
<dbReference type="Pfam" id="PF00606">
    <property type="entry name" value="Glycoprotein_B"/>
    <property type="match status" value="1"/>
</dbReference>
<evidence type="ECO:0000259" key="19">
    <source>
        <dbReference type="Pfam" id="PF17416"/>
    </source>
</evidence>
<feature type="transmembrane region" description="Helical" evidence="17">
    <location>
        <begin position="759"/>
        <end position="782"/>
    </location>
</feature>
<keyword evidence="15" id="KW-1160">Virus entry into host cell</keyword>
<feature type="domain" description="Herpesvirus Glycoprotein B PH-like" evidence="19">
    <location>
        <begin position="111"/>
        <end position="322"/>
    </location>
</feature>
<keyword evidence="2" id="KW-0945">Host-virus interaction</keyword>
<keyword evidence="11" id="KW-1039">Host endosome</keyword>
<evidence type="ECO:0000256" key="4">
    <source>
        <dbReference type="ARBA" id="ARBA00022729"/>
    </source>
</evidence>
<dbReference type="Gene3D" id="2.30.29.100">
    <property type="match status" value="1"/>
</dbReference>
<evidence type="ECO:0000256" key="10">
    <source>
        <dbReference type="ARBA" id="ARBA00022989"/>
    </source>
</evidence>
<evidence type="ECO:0000256" key="13">
    <source>
        <dbReference type="ARBA" id="ARBA00023157"/>
    </source>
</evidence>
<dbReference type="Gene3D" id="6.10.250.3280">
    <property type="match status" value="1"/>
</dbReference>
<evidence type="ECO:0000256" key="17">
    <source>
        <dbReference type="SAM" id="Phobius"/>
    </source>
</evidence>
<evidence type="ECO:0000256" key="15">
    <source>
        <dbReference type="ARBA" id="ARBA00023296"/>
    </source>
</evidence>
<dbReference type="SUPFAM" id="SSF161008">
    <property type="entry name" value="Viral glycoprotein ectodomain-like"/>
    <property type="match status" value="1"/>
</dbReference>
<dbReference type="InterPro" id="IPR035381">
    <property type="entry name" value="Glycoprot_B_PH2"/>
</dbReference>
<evidence type="ECO:0000256" key="16">
    <source>
        <dbReference type="SAM" id="MobiDB-lite"/>
    </source>
</evidence>
<dbReference type="HAMAP" id="MF_04032">
    <property type="entry name" value="HSV_GB"/>
    <property type="match status" value="1"/>
</dbReference>
<dbReference type="InterPro" id="IPR038631">
    <property type="entry name" value="Glycoprot_B_PH2_sf"/>
</dbReference>
<feature type="region of interest" description="Disordered" evidence="16">
    <location>
        <begin position="22"/>
        <end position="50"/>
    </location>
</feature>
<keyword evidence="1" id="KW-1032">Host cell membrane</keyword>
<evidence type="ECO:0000256" key="5">
    <source>
        <dbReference type="ARBA" id="ARBA00022804"/>
    </source>
</evidence>
<evidence type="ECO:0000313" key="21">
    <source>
        <dbReference type="EMBL" id="BCB65316.1"/>
    </source>
</evidence>
<dbReference type="Gene3D" id="2.30.30.1230">
    <property type="match status" value="1"/>
</dbReference>
<keyword evidence="12 17" id="KW-0472">Membrane</keyword>
<name>A0A7G1GYN2_9ALPH</name>
<dbReference type="Gene3D" id="1.20.5.1890">
    <property type="match status" value="1"/>
</dbReference>
<feature type="compositionally biased region" description="Low complexity" evidence="16">
    <location>
        <begin position="22"/>
        <end position="43"/>
    </location>
</feature>
<dbReference type="GO" id="GO:0019031">
    <property type="term" value="C:viral envelope"/>
    <property type="evidence" value="ECO:0007669"/>
    <property type="project" value="UniProtKB-KW"/>
</dbReference>
<keyword evidence="5" id="KW-1161">Viral attachment to host cell</keyword>
<keyword evidence="9" id="KW-0261">Viral envelope protein</keyword>
<gene>
    <name evidence="21" type="primary">UL27</name>
</gene>
<dbReference type="InterPro" id="IPR000234">
    <property type="entry name" value="Herpes_Glycoprot_B"/>
</dbReference>
<evidence type="ECO:0000256" key="6">
    <source>
        <dbReference type="ARBA" id="ARBA00022812"/>
    </source>
</evidence>
<dbReference type="Pfam" id="PF17416">
    <property type="entry name" value="Glycoprot_B_PH1"/>
    <property type="match status" value="1"/>
</dbReference>
<evidence type="ECO:0000256" key="12">
    <source>
        <dbReference type="ARBA" id="ARBA00023136"/>
    </source>
</evidence>
<evidence type="ECO:0000256" key="1">
    <source>
        <dbReference type="ARBA" id="ARBA00022511"/>
    </source>
</evidence>
<keyword evidence="4" id="KW-0732">Signal</keyword>
<evidence type="ECO:0000256" key="7">
    <source>
        <dbReference type="ARBA" id="ARBA00022844"/>
    </source>
</evidence>
<keyword evidence="14" id="KW-0325">Glycoprotein</keyword>
<keyword evidence="7" id="KW-0946">Virion</keyword>
<evidence type="ECO:0000256" key="8">
    <source>
        <dbReference type="ARBA" id="ARBA00022870"/>
    </source>
</evidence>